<dbReference type="OrthoDB" id="10051464at2759"/>
<evidence type="ECO:0000256" key="4">
    <source>
        <dbReference type="PROSITE-ProRule" id="PRU00779"/>
    </source>
</evidence>
<feature type="domain" description="P-type" evidence="5">
    <location>
        <begin position="2"/>
        <end position="45"/>
    </location>
</feature>
<dbReference type="PANTHER" id="PTHR13826:SF14">
    <property type="entry name" value="TREFOIL FACTOR 2"/>
    <property type="match status" value="1"/>
</dbReference>
<sequence>EAQCSVNPDDRITCGYPGIGSEKCRSKGCCFDPSIPGDGWCFFSKYYNEAQCSVNPDDRINCGYKGISFEKCRSKGCCFDPSIPDCTCCFFSKNYSKGYSYG</sequence>
<feature type="disulfide bond" evidence="4">
    <location>
        <begin position="62"/>
        <end position="77"/>
    </location>
</feature>
<protein>
    <recommendedName>
        <fullName evidence="5">P-type domain-containing protein</fullName>
    </recommendedName>
</protein>
<evidence type="ECO:0000313" key="7">
    <source>
        <dbReference type="Proteomes" id="UP000228934"/>
    </source>
</evidence>
<feature type="non-terminal residue" evidence="6">
    <location>
        <position position="1"/>
    </location>
</feature>
<dbReference type="Proteomes" id="UP000228934">
    <property type="component" value="Unassembled WGS sequence"/>
</dbReference>
<dbReference type="InterPro" id="IPR017957">
    <property type="entry name" value="P_trefoil_CS"/>
</dbReference>
<accession>A0A2G9QBY2</accession>
<dbReference type="FunFam" id="4.10.110.10:FF:000006">
    <property type="entry name" value="Trefoil factor 1"/>
    <property type="match status" value="1"/>
</dbReference>
<dbReference type="Pfam" id="PF00088">
    <property type="entry name" value="Trefoil"/>
    <property type="match status" value="2"/>
</dbReference>
<keyword evidence="2" id="KW-0964">Secreted</keyword>
<evidence type="ECO:0000256" key="2">
    <source>
        <dbReference type="ARBA" id="ARBA00022525"/>
    </source>
</evidence>
<organism evidence="6 7">
    <name type="scientific">Aquarana catesbeiana</name>
    <name type="common">American bullfrog</name>
    <name type="synonym">Rana catesbeiana</name>
    <dbReference type="NCBI Taxonomy" id="8400"/>
    <lineage>
        <taxon>Eukaryota</taxon>
        <taxon>Metazoa</taxon>
        <taxon>Chordata</taxon>
        <taxon>Craniata</taxon>
        <taxon>Vertebrata</taxon>
        <taxon>Euteleostomi</taxon>
        <taxon>Amphibia</taxon>
        <taxon>Batrachia</taxon>
        <taxon>Anura</taxon>
        <taxon>Neobatrachia</taxon>
        <taxon>Ranoidea</taxon>
        <taxon>Ranidae</taxon>
        <taxon>Aquarana</taxon>
    </lineage>
</organism>
<proteinExistence type="predicted"/>
<dbReference type="PROSITE" id="PS51448">
    <property type="entry name" value="P_TREFOIL_2"/>
    <property type="match status" value="2"/>
</dbReference>
<dbReference type="InterPro" id="IPR000519">
    <property type="entry name" value="P_trefoil_dom"/>
</dbReference>
<dbReference type="PROSITE" id="PS00025">
    <property type="entry name" value="P_TREFOIL_1"/>
    <property type="match status" value="1"/>
</dbReference>
<dbReference type="SUPFAM" id="SSF57492">
    <property type="entry name" value="Trefoil"/>
    <property type="match status" value="2"/>
</dbReference>
<dbReference type="GO" id="GO:0005615">
    <property type="term" value="C:extracellular space"/>
    <property type="evidence" value="ECO:0007669"/>
    <property type="project" value="TreeGrafter"/>
</dbReference>
<feature type="disulfide bond" evidence="4">
    <location>
        <begin position="4"/>
        <end position="30"/>
    </location>
</feature>
<reference evidence="7" key="1">
    <citation type="journal article" date="2017" name="Nat. Commun.">
        <title>The North American bullfrog draft genome provides insight into hormonal regulation of long noncoding RNA.</title>
        <authorList>
            <person name="Hammond S.A."/>
            <person name="Warren R.L."/>
            <person name="Vandervalk B.P."/>
            <person name="Kucuk E."/>
            <person name="Khan H."/>
            <person name="Gibb E.A."/>
            <person name="Pandoh P."/>
            <person name="Kirk H."/>
            <person name="Zhao Y."/>
            <person name="Jones M."/>
            <person name="Mungall A.J."/>
            <person name="Coope R."/>
            <person name="Pleasance S."/>
            <person name="Moore R.A."/>
            <person name="Holt R.A."/>
            <person name="Round J.M."/>
            <person name="Ohora S."/>
            <person name="Walle B.V."/>
            <person name="Veldhoen N."/>
            <person name="Helbing C.C."/>
            <person name="Birol I."/>
        </authorList>
    </citation>
    <scope>NUCLEOTIDE SEQUENCE [LARGE SCALE GENOMIC DNA]</scope>
</reference>
<dbReference type="SMART" id="SM00018">
    <property type="entry name" value="PD"/>
    <property type="match status" value="2"/>
</dbReference>
<dbReference type="AlphaFoldDB" id="A0A2G9QBY2"/>
<feature type="disulfide bond" evidence="4">
    <location>
        <begin position="14"/>
        <end position="29"/>
    </location>
</feature>
<dbReference type="PANTHER" id="PTHR13826">
    <property type="entry name" value="INTESTINAL TREFOIL FACTOR-RELATED"/>
    <property type="match status" value="1"/>
</dbReference>
<dbReference type="InterPro" id="IPR044913">
    <property type="entry name" value="P_trefoil_dom_sf"/>
</dbReference>
<keyword evidence="3 4" id="KW-1015">Disulfide bond</keyword>
<evidence type="ECO:0000259" key="5">
    <source>
        <dbReference type="PROSITE" id="PS51448"/>
    </source>
</evidence>
<feature type="disulfide bond" evidence="4">
    <location>
        <begin position="52"/>
        <end position="78"/>
    </location>
</feature>
<feature type="disulfide bond" evidence="4">
    <location>
        <begin position="72"/>
        <end position="89"/>
    </location>
</feature>
<comment type="subcellular location">
    <subcellularLocation>
        <location evidence="1">Secreted</location>
    </subcellularLocation>
</comment>
<gene>
    <name evidence="6" type="ORF">AB205_0029540</name>
</gene>
<feature type="non-terminal residue" evidence="6">
    <location>
        <position position="102"/>
    </location>
</feature>
<keyword evidence="7" id="KW-1185">Reference proteome</keyword>
<dbReference type="Gene3D" id="4.10.110.10">
    <property type="entry name" value="Spasmolytic Protein, domain 1"/>
    <property type="match status" value="2"/>
</dbReference>
<feature type="domain" description="P-type" evidence="5">
    <location>
        <begin position="50"/>
        <end position="93"/>
    </location>
</feature>
<name>A0A2G9QBY2_AQUCT</name>
<dbReference type="PRINTS" id="PR00680">
    <property type="entry name" value="PTREFOIL"/>
</dbReference>
<evidence type="ECO:0000256" key="1">
    <source>
        <dbReference type="ARBA" id="ARBA00004613"/>
    </source>
</evidence>
<feature type="disulfide bond" evidence="4">
    <location>
        <begin position="24"/>
        <end position="41"/>
    </location>
</feature>
<evidence type="ECO:0000313" key="6">
    <source>
        <dbReference type="EMBL" id="PIO13110.1"/>
    </source>
</evidence>
<dbReference type="InterPro" id="IPR017994">
    <property type="entry name" value="P_trefoil_chordata"/>
</dbReference>
<dbReference type="EMBL" id="KZ059934">
    <property type="protein sequence ID" value="PIO13110.1"/>
    <property type="molecule type" value="Genomic_DNA"/>
</dbReference>
<dbReference type="CDD" id="cd00111">
    <property type="entry name" value="Trefoil"/>
    <property type="match status" value="2"/>
</dbReference>
<evidence type="ECO:0000256" key="3">
    <source>
        <dbReference type="ARBA" id="ARBA00023157"/>
    </source>
</evidence>